<evidence type="ECO:0000256" key="4">
    <source>
        <dbReference type="ARBA" id="ARBA00022927"/>
    </source>
</evidence>
<evidence type="ECO:0000256" key="5">
    <source>
        <dbReference type="ARBA" id="ARBA00022989"/>
    </source>
</evidence>
<dbReference type="InterPro" id="IPR005807">
    <property type="entry name" value="SecE_bac"/>
</dbReference>
<comment type="caution">
    <text evidence="9">The sequence shown here is derived from an EMBL/GenBank/DDBJ whole genome shotgun (WGS) entry which is preliminary data.</text>
</comment>
<reference evidence="9 11" key="1">
    <citation type="submission" date="2016-01" db="EMBL/GenBank/DDBJ databases">
        <authorList>
            <person name="Oliw E.H."/>
        </authorList>
    </citation>
    <scope>NUCLEOTIDE SEQUENCE [LARGE SCALE GENOMIC DNA]</scope>
    <source>
        <strain evidence="9 11">KA00635</strain>
    </source>
</reference>
<dbReference type="EMBL" id="LSCQ01000024">
    <property type="protein sequence ID" value="KXB37598.1"/>
    <property type="molecule type" value="Genomic_DNA"/>
</dbReference>
<keyword evidence="5 8" id="KW-1133">Transmembrane helix</keyword>
<keyword evidence="2" id="KW-0813">Transport</keyword>
<keyword evidence="6" id="KW-0811">Translocation</keyword>
<reference evidence="10 12" key="2">
    <citation type="submission" date="2017-12" db="EMBL/GenBank/DDBJ databases">
        <title>Phylogenetic diversity of female urinary microbiome.</title>
        <authorList>
            <person name="Thomas-White K."/>
            <person name="Wolfe A.J."/>
        </authorList>
    </citation>
    <scope>NUCLEOTIDE SEQUENCE [LARGE SCALE GENOMIC DNA]</scope>
    <source>
        <strain evidence="10 12">UMB0844</strain>
    </source>
</reference>
<dbReference type="InterPro" id="IPR038379">
    <property type="entry name" value="SecE_sf"/>
</dbReference>
<gene>
    <name evidence="10" type="primary">secE</name>
    <name evidence="10" type="ORF">CYJ27_06495</name>
    <name evidence="9" type="ORF">HMPREF3187_00505</name>
</gene>
<dbReference type="GO" id="GO:0009306">
    <property type="term" value="P:protein secretion"/>
    <property type="evidence" value="ECO:0007669"/>
    <property type="project" value="InterPro"/>
</dbReference>
<name>A0A0X8F829_9LACT</name>
<feature type="transmembrane region" description="Helical" evidence="8">
    <location>
        <begin position="24"/>
        <end position="52"/>
    </location>
</feature>
<dbReference type="EMBL" id="PKGZ01000005">
    <property type="protein sequence ID" value="PKY91090.1"/>
    <property type="molecule type" value="Genomic_DNA"/>
</dbReference>
<evidence type="ECO:0000313" key="11">
    <source>
        <dbReference type="Proteomes" id="UP000070422"/>
    </source>
</evidence>
<evidence type="ECO:0000256" key="2">
    <source>
        <dbReference type="ARBA" id="ARBA00022448"/>
    </source>
</evidence>
<dbReference type="GO" id="GO:0006886">
    <property type="term" value="P:intracellular protein transport"/>
    <property type="evidence" value="ECO:0007669"/>
    <property type="project" value="InterPro"/>
</dbReference>
<dbReference type="Proteomes" id="UP000234775">
    <property type="component" value="Unassembled WGS sequence"/>
</dbReference>
<evidence type="ECO:0000313" key="10">
    <source>
        <dbReference type="EMBL" id="PKY91090.1"/>
    </source>
</evidence>
<keyword evidence="4" id="KW-0653">Protein transport</keyword>
<dbReference type="Pfam" id="PF00584">
    <property type="entry name" value="SecE"/>
    <property type="match status" value="1"/>
</dbReference>
<keyword evidence="12" id="KW-1185">Reference proteome</keyword>
<evidence type="ECO:0000256" key="8">
    <source>
        <dbReference type="SAM" id="Phobius"/>
    </source>
</evidence>
<evidence type="ECO:0000313" key="9">
    <source>
        <dbReference type="EMBL" id="KXB37598.1"/>
    </source>
</evidence>
<dbReference type="InterPro" id="IPR001901">
    <property type="entry name" value="Translocase_SecE/Sec61-g"/>
</dbReference>
<keyword evidence="7 8" id="KW-0472">Membrane</keyword>
<comment type="subcellular location">
    <subcellularLocation>
        <location evidence="1">Membrane</location>
    </subcellularLocation>
</comment>
<evidence type="ECO:0000313" key="12">
    <source>
        <dbReference type="Proteomes" id="UP000234775"/>
    </source>
</evidence>
<proteinExistence type="predicted"/>
<evidence type="ECO:0000256" key="6">
    <source>
        <dbReference type="ARBA" id="ARBA00023010"/>
    </source>
</evidence>
<dbReference type="GO" id="GO:0016020">
    <property type="term" value="C:membrane"/>
    <property type="evidence" value="ECO:0007669"/>
    <property type="project" value="UniProtKB-SubCell"/>
</dbReference>
<keyword evidence="3 8" id="KW-0812">Transmembrane</keyword>
<dbReference type="GO" id="GO:0006605">
    <property type="term" value="P:protein targeting"/>
    <property type="evidence" value="ECO:0007669"/>
    <property type="project" value="InterPro"/>
</dbReference>
<sequence>MIKAFKELKKVTWPTASELRRDSVVVIFTIIITAIFLGVTDELVNLAFNWFIRL</sequence>
<dbReference type="Gene3D" id="1.20.5.1030">
    <property type="entry name" value="Preprotein translocase secy subunit"/>
    <property type="match status" value="1"/>
</dbReference>
<dbReference type="KEGG" id="acg:AWM71_04045"/>
<evidence type="ECO:0000256" key="3">
    <source>
        <dbReference type="ARBA" id="ARBA00022692"/>
    </source>
</evidence>
<evidence type="ECO:0000256" key="1">
    <source>
        <dbReference type="ARBA" id="ARBA00004370"/>
    </source>
</evidence>
<dbReference type="RefSeq" id="WP_060776770.1">
    <property type="nucleotide sequence ID" value="NZ_CP014159.1"/>
</dbReference>
<dbReference type="GO" id="GO:0008320">
    <property type="term" value="F:protein transmembrane transporter activity"/>
    <property type="evidence" value="ECO:0007669"/>
    <property type="project" value="InterPro"/>
</dbReference>
<dbReference type="NCBIfam" id="TIGR00964">
    <property type="entry name" value="secE_bact"/>
    <property type="match status" value="1"/>
</dbReference>
<protein>
    <submittedName>
        <fullName evidence="10">Preprotein translocase subunit SecE</fullName>
    </submittedName>
    <submittedName>
        <fullName evidence="9">Preprotein translocase, SecE subunit</fullName>
    </submittedName>
</protein>
<organism evidence="9 11">
    <name type="scientific">Aerococcus christensenii</name>
    <dbReference type="NCBI Taxonomy" id="87541"/>
    <lineage>
        <taxon>Bacteria</taxon>
        <taxon>Bacillati</taxon>
        <taxon>Bacillota</taxon>
        <taxon>Bacilli</taxon>
        <taxon>Lactobacillales</taxon>
        <taxon>Aerococcaceae</taxon>
        <taxon>Aerococcus</taxon>
    </lineage>
</organism>
<dbReference type="Proteomes" id="UP000070422">
    <property type="component" value="Unassembled WGS sequence"/>
</dbReference>
<accession>A0A0X8F829</accession>
<evidence type="ECO:0000256" key="7">
    <source>
        <dbReference type="ARBA" id="ARBA00023136"/>
    </source>
</evidence>
<dbReference type="AlphaFoldDB" id="A0A0X8F829"/>
<dbReference type="PATRIC" id="fig|87541.4.peg.507"/>
<dbReference type="STRING" id="87541.AWM71_04045"/>